<comment type="similarity">
    <text evidence="2">Belongs to the bacterial solute-binding protein 5 family.</text>
</comment>
<protein>
    <submittedName>
        <fullName evidence="5">Oligopeptide-binding protein OppA</fullName>
    </submittedName>
</protein>
<dbReference type="EMBL" id="LQQC01000009">
    <property type="protein sequence ID" value="KXZ58696.1"/>
    <property type="molecule type" value="Genomic_DNA"/>
</dbReference>
<dbReference type="AlphaFoldDB" id="A0A150H9A6"/>
<organism evidence="5 6">
    <name type="scientific">Brevibacterium ravenspurgense</name>
    <dbReference type="NCBI Taxonomy" id="479117"/>
    <lineage>
        <taxon>Bacteria</taxon>
        <taxon>Bacillati</taxon>
        <taxon>Actinomycetota</taxon>
        <taxon>Actinomycetes</taxon>
        <taxon>Micrococcales</taxon>
        <taxon>Brevibacteriaceae</taxon>
        <taxon>Brevibacterium</taxon>
    </lineage>
</organism>
<dbReference type="PANTHER" id="PTHR30290:SF83">
    <property type="entry name" value="ABC TRANSPORTER SUBSTRATE-BINDING PROTEIN"/>
    <property type="match status" value="1"/>
</dbReference>
<dbReference type="Gene3D" id="3.40.190.10">
    <property type="entry name" value="Periplasmic binding protein-like II"/>
    <property type="match status" value="1"/>
</dbReference>
<accession>A0A150H9A6</accession>
<reference evidence="5 6" key="1">
    <citation type="submission" date="2016-01" db="EMBL/GenBank/DDBJ databases">
        <title>Use of Whole Genome Sequencing to ascertain that Brevibacterium massiliense (Roux, Raoult 2009) is a later heterotypic synonym of Brevibacterium ravenspurgense (Mages 2008).</title>
        <authorList>
            <person name="Bernier A.-M."/>
            <person name="Burdz T."/>
            <person name="Huynh C."/>
            <person name="Pachecho A.L."/>
            <person name="Wiebe D."/>
            <person name="Bonner C."/>
            <person name="Bernard K."/>
        </authorList>
    </citation>
    <scope>NUCLEOTIDE SEQUENCE [LARGE SCALE GENOMIC DNA]</scope>
    <source>
        <strain evidence="5 6">CCUG56047</strain>
    </source>
</reference>
<comment type="subcellular location">
    <subcellularLocation>
        <location evidence="1">Cell membrane</location>
        <topology evidence="1">Lipid-anchor</topology>
    </subcellularLocation>
</comment>
<dbReference type="GO" id="GO:0043190">
    <property type="term" value="C:ATP-binding cassette (ABC) transporter complex"/>
    <property type="evidence" value="ECO:0007669"/>
    <property type="project" value="InterPro"/>
</dbReference>
<evidence type="ECO:0000256" key="1">
    <source>
        <dbReference type="ARBA" id="ARBA00004193"/>
    </source>
</evidence>
<dbReference type="GO" id="GO:0015833">
    <property type="term" value="P:peptide transport"/>
    <property type="evidence" value="ECO:0007669"/>
    <property type="project" value="TreeGrafter"/>
</dbReference>
<dbReference type="CDD" id="cd00995">
    <property type="entry name" value="PBP2_NikA_DppA_OppA_like"/>
    <property type="match status" value="1"/>
</dbReference>
<dbReference type="PATRIC" id="fig|479117.4.peg.880"/>
<dbReference type="SUPFAM" id="SSF53850">
    <property type="entry name" value="Periplasmic binding protein-like II"/>
    <property type="match status" value="1"/>
</dbReference>
<evidence type="ECO:0000313" key="6">
    <source>
        <dbReference type="Proteomes" id="UP000243589"/>
    </source>
</evidence>
<evidence type="ECO:0000259" key="4">
    <source>
        <dbReference type="Pfam" id="PF00496"/>
    </source>
</evidence>
<dbReference type="PANTHER" id="PTHR30290">
    <property type="entry name" value="PERIPLASMIC BINDING COMPONENT OF ABC TRANSPORTER"/>
    <property type="match status" value="1"/>
</dbReference>
<evidence type="ECO:0000256" key="2">
    <source>
        <dbReference type="ARBA" id="ARBA00005695"/>
    </source>
</evidence>
<dbReference type="InterPro" id="IPR039424">
    <property type="entry name" value="SBP_5"/>
</dbReference>
<dbReference type="InterPro" id="IPR023765">
    <property type="entry name" value="SBP_5_CS"/>
</dbReference>
<dbReference type="InterPro" id="IPR030678">
    <property type="entry name" value="Peptide/Ni-bd"/>
</dbReference>
<keyword evidence="6" id="KW-1185">Reference proteome</keyword>
<keyword evidence="3" id="KW-0732">Signal</keyword>
<dbReference type="GO" id="GO:1904680">
    <property type="term" value="F:peptide transmembrane transporter activity"/>
    <property type="evidence" value="ECO:0007669"/>
    <property type="project" value="TreeGrafter"/>
</dbReference>
<dbReference type="PROSITE" id="PS01040">
    <property type="entry name" value="SBP_BACTERIAL_5"/>
    <property type="match status" value="1"/>
</dbReference>
<dbReference type="Gene3D" id="3.10.105.10">
    <property type="entry name" value="Dipeptide-binding Protein, Domain 3"/>
    <property type="match status" value="1"/>
</dbReference>
<dbReference type="Proteomes" id="UP000243589">
    <property type="component" value="Unassembled WGS sequence"/>
</dbReference>
<gene>
    <name evidence="5" type="primary">oppA</name>
    <name evidence="5" type="ORF">Bravens_00877</name>
</gene>
<evidence type="ECO:0000256" key="3">
    <source>
        <dbReference type="ARBA" id="ARBA00022729"/>
    </source>
</evidence>
<dbReference type="GO" id="GO:0042597">
    <property type="term" value="C:periplasmic space"/>
    <property type="evidence" value="ECO:0007669"/>
    <property type="project" value="UniProtKB-ARBA"/>
</dbReference>
<evidence type="ECO:0000313" key="5">
    <source>
        <dbReference type="EMBL" id="KXZ58696.1"/>
    </source>
</evidence>
<dbReference type="Pfam" id="PF00496">
    <property type="entry name" value="SBP_bac_5"/>
    <property type="match status" value="1"/>
</dbReference>
<dbReference type="InterPro" id="IPR000914">
    <property type="entry name" value="SBP_5_dom"/>
</dbReference>
<name>A0A150H9A6_9MICO</name>
<comment type="caution">
    <text evidence="5">The sequence shown here is derived from an EMBL/GenBank/DDBJ whole genome shotgun (WGS) entry which is preliminary data.</text>
</comment>
<dbReference type="PIRSF" id="PIRSF002741">
    <property type="entry name" value="MppA"/>
    <property type="match status" value="1"/>
</dbReference>
<dbReference type="Gene3D" id="3.90.76.10">
    <property type="entry name" value="Dipeptide-binding Protein, Domain 1"/>
    <property type="match status" value="1"/>
</dbReference>
<sequence>MRRLSLYLTLTEVELKSNRKLLAALSLVTTAALGLTACGGGGGDNGDAGGGDSSAVITTNGTEPQNPLIPTNTTEVGGGKIIDLVFSGLTSFDENGEVRMDQAESVEPNDDATVWTVKLKEDAKFTDGSPVTADSYINAWNYGADPANAQGGQYFFENIKGYSADKEGAELTGLEKKSDTEFTVTLNSPEADFAKRVGYSAFVPMTDEALEDTKKFGESPVGNGPYKLEAEDSWVHKQGIKLVKNEDYSGPREAKNGGVEIKFYESQKTAYSDVQSGNLDILDQVDPSNFQTYEGDFPETHVNQAAAIVQTMTIPTYLDHFKMDEEGKLRRQAISMALDRDQITDKIFQGTRTPAKDFTSPTLEGWDDWGQNIDGNEVTEFNAEKAKELWEKADEISKYDGTFTIAYNNDGGHEEWVTAAANSIAKTLDIKAEGQAYPSFAELLDDEEQDKMTGAFRSGWQADFPAQVNFLAPLYQSGAGSNYARYSSKEFDEALKAGSSEADADKATEKFAEAQGILMKDLPVVPLWYQNVNGVWNDQVQNVKFGWNSVPLYDQVTKG</sequence>
<proteinExistence type="inferred from homology"/>
<feature type="domain" description="Solute-binding protein family 5" evidence="4">
    <location>
        <begin position="99"/>
        <end position="481"/>
    </location>
</feature>